<feature type="binding site" evidence="12">
    <location>
        <position position="245"/>
    </location>
    <ligand>
        <name>K(+)</name>
        <dbReference type="ChEBI" id="CHEBI:29103"/>
    </ligand>
</feature>
<dbReference type="InterPro" id="IPR002173">
    <property type="entry name" value="Carboh/pur_kinase_PfkB_CS"/>
</dbReference>
<dbReference type="GO" id="GO:0046872">
    <property type="term" value="F:metal ion binding"/>
    <property type="evidence" value="ECO:0007669"/>
    <property type="project" value="UniProtKB-KW"/>
</dbReference>
<comment type="cofactor">
    <cofactor evidence="12">
        <name>Mg(2+)</name>
        <dbReference type="ChEBI" id="CHEBI:18420"/>
    </cofactor>
    <text evidence="12">Requires a divalent cation, most likely magnesium in vivo, as an electrophilic catalyst to aid phosphoryl group transfer. It is the chelate of the metal and the nucleotide that is the actual substrate.</text>
</comment>
<dbReference type="InterPro" id="IPR002139">
    <property type="entry name" value="Ribo/fructo_kinase"/>
</dbReference>
<keyword evidence="5 12" id="KW-0479">Metal-binding</keyword>
<comment type="function">
    <text evidence="12">Catalyzes the phosphorylation of ribose at O-5 in a reaction requiring ATP and magnesium. The resulting D-ribose-5-phosphate can then be used either for sythesis of nucleotides, histidine, and tryptophan, or as a component of the pentose phosphate pathway.</text>
</comment>
<dbReference type="UniPathway" id="UPA00916">
    <property type="reaction ID" value="UER00889"/>
</dbReference>
<keyword evidence="7 12" id="KW-0418">Kinase</keyword>
<dbReference type="EMBL" id="LT605205">
    <property type="protein sequence ID" value="SCD21112.1"/>
    <property type="molecule type" value="Genomic_DNA"/>
</dbReference>
<keyword evidence="10 12" id="KW-0630">Potassium</keyword>
<dbReference type="PANTHER" id="PTHR10584:SF166">
    <property type="entry name" value="RIBOKINASE"/>
    <property type="match status" value="1"/>
</dbReference>
<proteinExistence type="inferred from homology"/>
<feature type="binding site" evidence="12">
    <location>
        <begin position="250"/>
        <end position="251"/>
    </location>
    <ligand>
        <name>ATP</name>
        <dbReference type="ChEBI" id="CHEBI:30616"/>
    </ligand>
</feature>
<comment type="subunit">
    <text evidence="12">Homodimer.</text>
</comment>
<dbReference type="PROSITE" id="PS00584">
    <property type="entry name" value="PFKB_KINASES_2"/>
    <property type="match status" value="1"/>
</dbReference>
<feature type="binding site" evidence="12">
    <location>
        <position position="247"/>
    </location>
    <ligand>
        <name>K(+)</name>
        <dbReference type="ChEBI" id="CHEBI:29103"/>
    </ligand>
</feature>
<dbReference type="STRING" id="1642647.PSM36_2307"/>
<evidence type="ECO:0000259" key="13">
    <source>
        <dbReference type="Pfam" id="PF00294"/>
    </source>
</evidence>
<organism evidence="14 15">
    <name type="scientific">Proteiniphilum saccharofermentans</name>
    <dbReference type="NCBI Taxonomy" id="1642647"/>
    <lineage>
        <taxon>Bacteria</taxon>
        <taxon>Pseudomonadati</taxon>
        <taxon>Bacteroidota</taxon>
        <taxon>Bacteroidia</taxon>
        <taxon>Bacteroidales</taxon>
        <taxon>Dysgonomonadaceae</taxon>
        <taxon>Proteiniphilum</taxon>
    </lineage>
</organism>
<feature type="domain" description="Carbohydrate kinase PfkB" evidence="13">
    <location>
        <begin position="1"/>
        <end position="293"/>
    </location>
</feature>
<evidence type="ECO:0000313" key="15">
    <source>
        <dbReference type="Proteomes" id="UP000187464"/>
    </source>
</evidence>
<gene>
    <name evidence="12" type="primary">rbsK</name>
    <name evidence="14" type="ORF">PSM36_2307</name>
</gene>
<evidence type="ECO:0000256" key="3">
    <source>
        <dbReference type="ARBA" id="ARBA00016943"/>
    </source>
</evidence>
<dbReference type="InterPro" id="IPR029056">
    <property type="entry name" value="Ribokinase-like"/>
</dbReference>
<dbReference type="InterPro" id="IPR011611">
    <property type="entry name" value="PfkB_dom"/>
</dbReference>
<keyword evidence="4 12" id="KW-0808">Transferase</keyword>
<sequence>MSKIVVIGSSNTDLIAKVKKFPKAGETIKGVSYLQAMGGKGANQAVAAHRLGGTVKFVTSLGKDTNGLNSLEYYKEEGLDVSLSLIVEDTSSGIAMIWVDEKGENSIVIISGANEMLSAGYIREIEKEILEADLIVLQMEIPYDTVKVICDLAYENKKQILLNVAPARKLDEDIIKKIDILIVNETEAEIVSGEIIEHIGEDGIVDKLLALGVKTVVLTLGKQGCIVKNDQIYLQIPAFSVETVDTTAAGDTFCGALAAELSKGRSWHETLEFASAAAAICVTRMGAQPSIPTETEVRNFLKMKTTNH</sequence>
<comment type="catalytic activity">
    <reaction evidence="12">
        <text>D-ribose + ATP = D-ribose 5-phosphate + ADP + H(+)</text>
        <dbReference type="Rhea" id="RHEA:13697"/>
        <dbReference type="ChEBI" id="CHEBI:15378"/>
        <dbReference type="ChEBI" id="CHEBI:30616"/>
        <dbReference type="ChEBI" id="CHEBI:47013"/>
        <dbReference type="ChEBI" id="CHEBI:78346"/>
        <dbReference type="ChEBI" id="CHEBI:456216"/>
        <dbReference type="EC" id="2.7.1.15"/>
    </reaction>
</comment>
<comment type="activity regulation">
    <text evidence="12">Activated by a monovalent cation that binds near, but not in, the active site. The most likely occupant of the site in vivo is potassium. Ion binding induces a conformational change that may alter substrate affinity.</text>
</comment>
<dbReference type="GO" id="GO:0005829">
    <property type="term" value="C:cytosol"/>
    <property type="evidence" value="ECO:0007669"/>
    <property type="project" value="TreeGrafter"/>
</dbReference>
<keyword evidence="12" id="KW-0963">Cytoplasm</keyword>
<keyword evidence="8 12" id="KW-0067">ATP-binding</keyword>
<dbReference type="GO" id="GO:0019303">
    <property type="term" value="P:D-ribose catabolic process"/>
    <property type="evidence" value="ECO:0007669"/>
    <property type="project" value="UniProtKB-UniRule"/>
</dbReference>
<reference evidence="14 15" key="1">
    <citation type="submission" date="2016-08" db="EMBL/GenBank/DDBJ databases">
        <authorList>
            <person name="Seilhamer J.J."/>
        </authorList>
    </citation>
    <scope>NUCLEOTIDE SEQUENCE [LARGE SCALE GENOMIC DNA]</scope>
    <source>
        <strain evidence="14">M3/6</strain>
    </source>
</reference>
<evidence type="ECO:0000256" key="2">
    <source>
        <dbReference type="ARBA" id="ARBA00012035"/>
    </source>
</evidence>
<evidence type="ECO:0000256" key="10">
    <source>
        <dbReference type="ARBA" id="ARBA00022958"/>
    </source>
</evidence>
<feature type="binding site" evidence="12">
    <location>
        <begin position="39"/>
        <end position="43"/>
    </location>
    <ligand>
        <name>substrate</name>
    </ligand>
</feature>
<evidence type="ECO:0000256" key="6">
    <source>
        <dbReference type="ARBA" id="ARBA00022741"/>
    </source>
</evidence>
<dbReference type="PRINTS" id="PR00990">
    <property type="entry name" value="RIBOKINASE"/>
</dbReference>
<keyword evidence="6 12" id="KW-0547">Nucleotide-binding</keyword>
<evidence type="ECO:0000256" key="8">
    <source>
        <dbReference type="ARBA" id="ARBA00022840"/>
    </source>
</evidence>
<evidence type="ECO:0000256" key="9">
    <source>
        <dbReference type="ARBA" id="ARBA00022842"/>
    </source>
</evidence>
<dbReference type="KEGG" id="psac:PSM36_2307"/>
<evidence type="ECO:0000256" key="7">
    <source>
        <dbReference type="ARBA" id="ARBA00022777"/>
    </source>
</evidence>
<dbReference type="RefSeq" id="WP_019540307.1">
    <property type="nucleotide sequence ID" value="NZ_LT605205.1"/>
</dbReference>
<comment type="subcellular location">
    <subcellularLocation>
        <location evidence="12">Cytoplasm</location>
    </subcellularLocation>
</comment>
<evidence type="ECO:0000313" key="14">
    <source>
        <dbReference type="EMBL" id="SCD21112.1"/>
    </source>
</evidence>
<dbReference type="Pfam" id="PF00294">
    <property type="entry name" value="PfkB"/>
    <property type="match status" value="1"/>
</dbReference>
<comment type="caution">
    <text evidence="12">Lacks conserved residue(s) required for the propagation of feature annotation.</text>
</comment>
<feature type="binding site" evidence="12">
    <location>
        <position position="284"/>
    </location>
    <ligand>
        <name>K(+)</name>
        <dbReference type="ChEBI" id="CHEBI:29103"/>
    </ligand>
</feature>
<evidence type="ECO:0000256" key="5">
    <source>
        <dbReference type="ARBA" id="ARBA00022723"/>
    </source>
</evidence>
<evidence type="ECO:0000256" key="12">
    <source>
        <dbReference type="HAMAP-Rule" id="MF_01987"/>
    </source>
</evidence>
<comment type="pathway">
    <text evidence="12">Carbohydrate metabolism; D-ribose degradation; D-ribose 5-phosphate from beta-D-ribopyranose: step 2/2.</text>
</comment>
<dbReference type="NCBIfam" id="TIGR02152">
    <property type="entry name" value="D_ribokin_bact"/>
    <property type="match status" value="1"/>
</dbReference>
<feature type="binding site" evidence="12">
    <location>
        <position position="140"/>
    </location>
    <ligand>
        <name>substrate</name>
    </ligand>
</feature>
<dbReference type="Proteomes" id="UP000187464">
    <property type="component" value="Chromosome I"/>
</dbReference>
<evidence type="ECO:0000256" key="1">
    <source>
        <dbReference type="ARBA" id="ARBA00005380"/>
    </source>
</evidence>
<dbReference type="Gene3D" id="3.40.1190.20">
    <property type="match status" value="1"/>
</dbReference>
<protein>
    <recommendedName>
        <fullName evidence="3 12">Ribokinase</fullName>
        <shortName evidence="12">RK</shortName>
        <ecNumber evidence="2 12">2.7.1.15</ecNumber>
    </recommendedName>
</protein>
<keyword evidence="9 12" id="KW-0460">Magnesium</keyword>
<dbReference type="SUPFAM" id="SSF53613">
    <property type="entry name" value="Ribokinase-like"/>
    <property type="match status" value="1"/>
</dbReference>
<keyword evidence="11 12" id="KW-0119">Carbohydrate metabolism</keyword>
<dbReference type="PANTHER" id="PTHR10584">
    <property type="entry name" value="SUGAR KINASE"/>
    <property type="match status" value="1"/>
</dbReference>
<comment type="similarity">
    <text evidence="1">Belongs to the carbohydrate kinase pfkB family.</text>
</comment>
<dbReference type="HAMAP" id="MF_01987">
    <property type="entry name" value="Ribokinase"/>
    <property type="match status" value="1"/>
</dbReference>
<feature type="binding site" evidence="12">
    <location>
        <begin position="219"/>
        <end position="224"/>
    </location>
    <ligand>
        <name>ATP</name>
        <dbReference type="ChEBI" id="CHEBI:30616"/>
    </ligand>
</feature>
<comment type="similarity">
    <text evidence="12">Belongs to the carbohydrate kinase PfkB family. Ribokinase subfamily.</text>
</comment>
<feature type="binding site" evidence="12">
    <location>
        <position position="251"/>
    </location>
    <ligand>
        <name>substrate</name>
    </ligand>
</feature>
<dbReference type="CDD" id="cd01174">
    <property type="entry name" value="ribokinase"/>
    <property type="match status" value="1"/>
</dbReference>
<name>A0A1R3T4J0_9BACT</name>
<evidence type="ECO:0000256" key="4">
    <source>
        <dbReference type="ARBA" id="ARBA00022679"/>
    </source>
</evidence>
<feature type="binding site" evidence="12">
    <location>
        <position position="281"/>
    </location>
    <ligand>
        <name>K(+)</name>
        <dbReference type="ChEBI" id="CHEBI:29103"/>
    </ligand>
</feature>
<feature type="binding site" evidence="12">
    <location>
        <position position="286"/>
    </location>
    <ligand>
        <name>K(+)</name>
        <dbReference type="ChEBI" id="CHEBI:29103"/>
    </ligand>
</feature>
<evidence type="ECO:0000256" key="11">
    <source>
        <dbReference type="ARBA" id="ARBA00023277"/>
    </source>
</evidence>
<dbReference type="GO" id="GO:0004747">
    <property type="term" value="F:ribokinase activity"/>
    <property type="evidence" value="ECO:0007669"/>
    <property type="project" value="UniProtKB-UniRule"/>
</dbReference>
<dbReference type="AlphaFoldDB" id="A0A1R3T4J0"/>
<feature type="binding site" evidence="12">
    <location>
        <position position="290"/>
    </location>
    <ligand>
        <name>K(+)</name>
        <dbReference type="ChEBI" id="CHEBI:29103"/>
    </ligand>
</feature>
<feature type="active site" description="Proton acceptor" evidence="12">
    <location>
        <position position="251"/>
    </location>
</feature>
<dbReference type="InterPro" id="IPR011877">
    <property type="entry name" value="Ribokinase"/>
</dbReference>
<keyword evidence="15" id="KW-1185">Reference proteome</keyword>
<dbReference type="EC" id="2.7.1.15" evidence="2 12"/>
<feature type="binding site" evidence="12">
    <location>
        <begin position="11"/>
        <end position="13"/>
    </location>
    <ligand>
        <name>substrate</name>
    </ligand>
</feature>
<accession>A0A1R3T4J0</accession>
<feature type="binding site" evidence="12">
    <location>
        <position position="184"/>
    </location>
    <ligand>
        <name>ATP</name>
        <dbReference type="ChEBI" id="CHEBI:30616"/>
    </ligand>
</feature>
<dbReference type="GO" id="GO:0005524">
    <property type="term" value="F:ATP binding"/>
    <property type="evidence" value="ECO:0007669"/>
    <property type="project" value="UniProtKB-UniRule"/>
</dbReference>